<keyword evidence="2" id="KW-0378">Hydrolase</keyword>
<dbReference type="GO" id="GO:0003676">
    <property type="term" value="F:nucleic acid binding"/>
    <property type="evidence" value="ECO:0007669"/>
    <property type="project" value="InterPro"/>
</dbReference>
<dbReference type="InterPro" id="IPR011545">
    <property type="entry name" value="DEAD/DEAH_box_helicase_dom"/>
</dbReference>
<gene>
    <name evidence="2" type="ORF">CEXT_214161</name>
</gene>
<accession>A0AAV4Y4Q9</accession>
<keyword evidence="2" id="KW-0547">Nucleotide-binding</keyword>
<keyword evidence="2" id="KW-0067">ATP-binding</keyword>
<evidence type="ECO:0000313" key="2">
    <source>
        <dbReference type="EMBL" id="GIZ02327.1"/>
    </source>
</evidence>
<dbReference type="Proteomes" id="UP001054945">
    <property type="component" value="Unassembled WGS sequence"/>
</dbReference>
<sequence length="88" mass="10031">MISCLQGNHGKVVVFLFVIVAPTRELMKQIHSFCLKLSEGTGLRTLIIENTNNVKDRPKFLKKHDILISTPNRLIYLFKNDPPSITPK</sequence>
<organism evidence="2 3">
    <name type="scientific">Caerostris extrusa</name>
    <name type="common">Bark spider</name>
    <name type="synonym">Caerostris bankana</name>
    <dbReference type="NCBI Taxonomy" id="172846"/>
    <lineage>
        <taxon>Eukaryota</taxon>
        <taxon>Metazoa</taxon>
        <taxon>Ecdysozoa</taxon>
        <taxon>Arthropoda</taxon>
        <taxon>Chelicerata</taxon>
        <taxon>Arachnida</taxon>
        <taxon>Araneae</taxon>
        <taxon>Araneomorphae</taxon>
        <taxon>Entelegynae</taxon>
        <taxon>Araneoidea</taxon>
        <taxon>Araneidae</taxon>
        <taxon>Caerostris</taxon>
    </lineage>
</organism>
<dbReference type="Gene3D" id="3.40.50.300">
    <property type="entry name" value="P-loop containing nucleotide triphosphate hydrolases"/>
    <property type="match status" value="1"/>
</dbReference>
<keyword evidence="2" id="KW-0347">Helicase</keyword>
<keyword evidence="3" id="KW-1185">Reference proteome</keyword>
<dbReference type="EMBL" id="BPLR01001437">
    <property type="protein sequence ID" value="GIZ02327.1"/>
    <property type="molecule type" value="Genomic_DNA"/>
</dbReference>
<dbReference type="GO" id="GO:0004386">
    <property type="term" value="F:helicase activity"/>
    <property type="evidence" value="ECO:0007669"/>
    <property type="project" value="UniProtKB-KW"/>
</dbReference>
<feature type="domain" description="Helicase ATP-binding" evidence="1">
    <location>
        <begin position="1"/>
        <end position="88"/>
    </location>
</feature>
<reference evidence="2 3" key="1">
    <citation type="submission" date="2021-06" db="EMBL/GenBank/DDBJ databases">
        <title>Caerostris extrusa draft genome.</title>
        <authorList>
            <person name="Kono N."/>
            <person name="Arakawa K."/>
        </authorList>
    </citation>
    <scope>NUCLEOTIDE SEQUENCE [LARGE SCALE GENOMIC DNA]</scope>
</reference>
<comment type="caution">
    <text evidence="2">The sequence shown here is derived from an EMBL/GenBank/DDBJ whole genome shotgun (WGS) entry which is preliminary data.</text>
</comment>
<proteinExistence type="predicted"/>
<name>A0AAV4Y4Q9_CAEEX</name>
<dbReference type="GO" id="GO:0005524">
    <property type="term" value="F:ATP binding"/>
    <property type="evidence" value="ECO:0007669"/>
    <property type="project" value="InterPro"/>
</dbReference>
<evidence type="ECO:0000259" key="1">
    <source>
        <dbReference type="PROSITE" id="PS51192"/>
    </source>
</evidence>
<dbReference type="PROSITE" id="PS51192">
    <property type="entry name" value="HELICASE_ATP_BIND_1"/>
    <property type="match status" value="1"/>
</dbReference>
<evidence type="ECO:0000313" key="3">
    <source>
        <dbReference type="Proteomes" id="UP001054945"/>
    </source>
</evidence>
<dbReference type="InterPro" id="IPR014001">
    <property type="entry name" value="Helicase_ATP-bd"/>
</dbReference>
<protein>
    <submittedName>
        <fullName evidence="2">RNA helicase</fullName>
    </submittedName>
</protein>
<dbReference type="SUPFAM" id="SSF52540">
    <property type="entry name" value="P-loop containing nucleoside triphosphate hydrolases"/>
    <property type="match status" value="1"/>
</dbReference>
<dbReference type="Pfam" id="PF00270">
    <property type="entry name" value="DEAD"/>
    <property type="match status" value="1"/>
</dbReference>
<dbReference type="InterPro" id="IPR027417">
    <property type="entry name" value="P-loop_NTPase"/>
</dbReference>
<dbReference type="AlphaFoldDB" id="A0AAV4Y4Q9"/>